<name>A0A545ULQ6_9HYPO</name>
<evidence type="ECO:0000313" key="1">
    <source>
        <dbReference type="EMBL" id="TQV90398.1"/>
    </source>
</evidence>
<accession>A0A545ULQ6</accession>
<dbReference type="Proteomes" id="UP000315783">
    <property type="component" value="Unassembled WGS sequence"/>
</dbReference>
<evidence type="ECO:0000313" key="2">
    <source>
        <dbReference type="Proteomes" id="UP000315783"/>
    </source>
</evidence>
<organism evidence="1 2">
    <name type="scientific">Cordyceps javanica</name>
    <dbReference type="NCBI Taxonomy" id="43265"/>
    <lineage>
        <taxon>Eukaryota</taxon>
        <taxon>Fungi</taxon>
        <taxon>Dikarya</taxon>
        <taxon>Ascomycota</taxon>
        <taxon>Pezizomycotina</taxon>
        <taxon>Sordariomycetes</taxon>
        <taxon>Hypocreomycetidae</taxon>
        <taxon>Hypocreales</taxon>
        <taxon>Cordycipitaceae</taxon>
        <taxon>Cordyceps</taxon>
    </lineage>
</organism>
<reference evidence="1 2" key="1">
    <citation type="journal article" date="2019" name="Appl. Microbiol. Biotechnol.">
        <title>Genome sequence of Isaria javanica and comparative genome analysis insights into family S53 peptidase evolution in fungal entomopathogens.</title>
        <authorList>
            <person name="Lin R."/>
            <person name="Zhang X."/>
            <person name="Xin B."/>
            <person name="Zou M."/>
            <person name="Gao Y."/>
            <person name="Qin F."/>
            <person name="Hu Q."/>
            <person name="Xie B."/>
            <person name="Cheng X."/>
        </authorList>
    </citation>
    <scope>NUCLEOTIDE SEQUENCE [LARGE SCALE GENOMIC DNA]</scope>
    <source>
        <strain evidence="1 2">IJ1G</strain>
    </source>
</reference>
<comment type="caution">
    <text evidence="1">The sequence shown here is derived from an EMBL/GenBank/DDBJ whole genome shotgun (WGS) entry which is preliminary data.</text>
</comment>
<gene>
    <name evidence="1" type="ORF">IF1G_10877</name>
</gene>
<proteinExistence type="predicted"/>
<protein>
    <submittedName>
        <fullName evidence="1">Uncharacterized protein</fullName>
    </submittedName>
</protein>
<keyword evidence="2" id="KW-1185">Reference proteome</keyword>
<sequence length="77" mass="8812">MGMFRGNVQRDLNGLVVVLKVVARFGEAHVVTDKKLFFWRQVLITGGRWAACVQAGRGEYTRSWQTLVSCKMCFFLK</sequence>
<dbReference type="AlphaFoldDB" id="A0A545ULQ6"/>
<dbReference type="EMBL" id="SPUK01000027">
    <property type="protein sequence ID" value="TQV90398.1"/>
    <property type="molecule type" value="Genomic_DNA"/>
</dbReference>